<gene>
    <name evidence="1" type="ORF">BDM02DRAFT_2310720</name>
</gene>
<evidence type="ECO:0000313" key="1">
    <source>
        <dbReference type="EMBL" id="KAF9642356.1"/>
    </source>
</evidence>
<protein>
    <submittedName>
        <fullName evidence="1">Uncharacterized protein</fullName>
    </submittedName>
</protein>
<keyword evidence="2" id="KW-1185">Reference proteome</keyword>
<evidence type="ECO:0000313" key="2">
    <source>
        <dbReference type="Proteomes" id="UP000886501"/>
    </source>
</evidence>
<sequence>MTWNLCCTLLSSYTQPIFHGGGPRYQKLQIMTSSRKKGGFGPPKTPPFRSSSPTFGIGGEVLPSIPHECIYKRHTLNQL</sequence>
<name>A0ACB6YY87_THEGA</name>
<reference evidence="1" key="2">
    <citation type="journal article" date="2020" name="Nat. Commun.">
        <title>Large-scale genome sequencing of mycorrhizal fungi provides insights into the early evolution of symbiotic traits.</title>
        <authorList>
            <person name="Miyauchi S."/>
            <person name="Kiss E."/>
            <person name="Kuo A."/>
            <person name="Drula E."/>
            <person name="Kohler A."/>
            <person name="Sanchez-Garcia M."/>
            <person name="Morin E."/>
            <person name="Andreopoulos B."/>
            <person name="Barry K.W."/>
            <person name="Bonito G."/>
            <person name="Buee M."/>
            <person name="Carver A."/>
            <person name="Chen C."/>
            <person name="Cichocki N."/>
            <person name="Clum A."/>
            <person name="Culley D."/>
            <person name="Crous P.W."/>
            <person name="Fauchery L."/>
            <person name="Girlanda M."/>
            <person name="Hayes R.D."/>
            <person name="Keri Z."/>
            <person name="LaButti K."/>
            <person name="Lipzen A."/>
            <person name="Lombard V."/>
            <person name="Magnuson J."/>
            <person name="Maillard F."/>
            <person name="Murat C."/>
            <person name="Nolan M."/>
            <person name="Ohm R.A."/>
            <person name="Pangilinan J."/>
            <person name="Pereira M.F."/>
            <person name="Perotto S."/>
            <person name="Peter M."/>
            <person name="Pfister S."/>
            <person name="Riley R."/>
            <person name="Sitrit Y."/>
            <person name="Stielow J.B."/>
            <person name="Szollosi G."/>
            <person name="Zifcakova L."/>
            <person name="Stursova M."/>
            <person name="Spatafora J.W."/>
            <person name="Tedersoo L."/>
            <person name="Vaario L.M."/>
            <person name="Yamada A."/>
            <person name="Yan M."/>
            <person name="Wang P."/>
            <person name="Xu J."/>
            <person name="Bruns T."/>
            <person name="Baldrian P."/>
            <person name="Vilgalys R."/>
            <person name="Dunand C."/>
            <person name="Henrissat B."/>
            <person name="Grigoriev I.V."/>
            <person name="Hibbett D."/>
            <person name="Nagy L.G."/>
            <person name="Martin F.M."/>
        </authorList>
    </citation>
    <scope>NUCLEOTIDE SEQUENCE</scope>
    <source>
        <strain evidence="1">P2</strain>
    </source>
</reference>
<dbReference type="EMBL" id="MU118516">
    <property type="protein sequence ID" value="KAF9642356.1"/>
    <property type="molecule type" value="Genomic_DNA"/>
</dbReference>
<proteinExistence type="predicted"/>
<organism evidence="1 2">
    <name type="scientific">Thelephora ganbajun</name>
    <name type="common">Ganba fungus</name>
    <dbReference type="NCBI Taxonomy" id="370292"/>
    <lineage>
        <taxon>Eukaryota</taxon>
        <taxon>Fungi</taxon>
        <taxon>Dikarya</taxon>
        <taxon>Basidiomycota</taxon>
        <taxon>Agaricomycotina</taxon>
        <taxon>Agaricomycetes</taxon>
        <taxon>Thelephorales</taxon>
        <taxon>Thelephoraceae</taxon>
        <taxon>Thelephora</taxon>
    </lineage>
</organism>
<accession>A0ACB6YY87</accession>
<dbReference type="Proteomes" id="UP000886501">
    <property type="component" value="Unassembled WGS sequence"/>
</dbReference>
<comment type="caution">
    <text evidence="1">The sequence shown here is derived from an EMBL/GenBank/DDBJ whole genome shotgun (WGS) entry which is preliminary data.</text>
</comment>
<reference evidence="1" key="1">
    <citation type="submission" date="2019-10" db="EMBL/GenBank/DDBJ databases">
        <authorList>
            <consortium name="DOE Joint Genome Institute"/>
            <person name="Kuo A."/>
            <person name="Miyauchi S."/>
            <person name="Kiss E."/>
            <person name="Drula E."/>
            <person name="Kohler A."/>
            <person name="Sanchez-Garcia M."/>
            <person name="Andreopoulos B."/>
            <person name="Barry K.W."/>
            <person name="Bonito G."/>
            <person name="Buee M."/>
            <person name="Carver A."/>
            <person name="Chen C."/>
            <person name="Cichocki N."/>
            <person name="Clum A."/>
            <person name="Culley D."/>
            <person name="Crous P.W."/>
            <person name="Fauchery L."/>
            <person name="Girlanda M."/>
            <person name="Hayes R."/>
            <person name="Keri Z."/>
            <person name="Labutti K."/>
            <person name="Lipzen A."/>
            <person name="Lombard V."/>
            <person name="Magnuson J."/>
            <person name="Maillard F."/>
            <person name="Morin E."/>
            <person name="Murat C."/>
            <person name="Nolan M."/>
            <person name="Ohm R."/>
            <person name="Pangilinan J."/>
            <person name="Pereira M."/>
            <person name="Perotto S."/>
            <person name="Peter M."/>
            <person name="Riley R."/>
            <person name="Sitrit Y."/>
            <person name="Stielow B."/>
            <person name="Szollosi G."/>
            <person name="Zifcakova L."/>
            <person name="Stursova M."/>
            <person name="Spatafora J.W."/>
            <person name="Tedersoo L."/>
            <person name="Vaario L.-M."/>
            <person name="Yamada A."/>
            <person name="Yan M."/>
            <person name="Wang P."/>
            <person name="Xu J."/>
            <person name="Bruns T."/>
            <person name="Baldrian P."/>
            <person name="Vilgalys R."/>
            <person name="Henrissat B."/>
            <person name="Grigoriev I.V."/>
            <person name="Hibbett D."/>
            <person name="Nagy L.G."/>
            <person name="Martin F.M."/>
        </authorList>
    </citation>
    <scope>NUCLEOTIDE SEQUENCE</scope>
    <source>
        <strain evidence="1">P2</strain>
    </source>
</reference>